<proteinExistence type="predicted"/>
<dbReference type="RefSeq" id="WP_271925053.1">
    <property type="nucleotide sequence ID" value="NZ_JAQNDO010000001.1"/>
</dbReference>
<gene>
    <name evidence="1" type="ORF">POL67_35430</name>
</gene>
<evidence type="ECO:0000313" key="1">
    <source>
        <dbReference type="EMBL" id="MDC0746674.1"/>
    </source>
</evidence>
<reference evidence="1 2" key="1">
    <citation type="submission" date="2022-11" db="EMBL/GenBank/DDBJ databases">
        <title>Minimal conservation of predation-associated metabolite biosynthetic gene clusters underscores biosynthetic potential of Myxococcota including descriptions for ten novel species: Archangium lansinium sp. nov., Myxococcus landrumus sp. nov., Nannocystis bai.</title>
        <authorList>
            <person name="Ahearne A."/>
            <person name="Stevens C."/>
            <person name="Dowd S."/>
        </authorList>
    </citation>
    <scope>NUCLEOTIDE SEQUENCE [LARGE SCALE GENOMIC DNA]</scope>
    <source>
        <strain evidence="1 2">RJM3</strain>
    </source>
</reference>
<dbReference type="Proteomes" id="UP001221411">
    <property type="component" value="Unassembled WGS sequence"/>
</dbReference>
<name>A0ABT5EXW1_9BACT</name>
<sequence>MAANLLCELTGAPCCNEAGEREREASSRATSYAQRRYVVRSERTAAMEDFCAGWNAYEPTKDCDDVAWSHVTAKYGYEGDWEVGRWDFRAGWDDRFAWEQRYQRSA</sequence>
<accession>A0ABT5EXW1</accession>
<keyword evidence="2" id="KW-1185">Reference proteome</keyword>
<protein>
    <submittedName>
        <fullName evidence="1">Uncharacterized protein</fullName>
    </submittedName>
</protein>
<organism evidence="1 2">
    <name type="scientific">Polyangium mundeleinium</name>
    <dbReference type="NCBI Taxonomy" id="2995306"/>
    <lineage>
        <taxon>Bacteria</taxon>
        <taxon>Pseudomonadati</taxon>
        <taxon>Myxococcota</taxon>
        <taxon>Polyangia</taxon>
        <taxon>Polyangiales</taxon>
        <taxon>Polyangiaceae</taxon>
        <taxon>Polyangium</taxon>
    </lineage>
</organism>
<evidence type="ECO:0000313" key="2">
    <source>
        <dbReference type="Proteomes" id="UP001221411"/>
    </source>
</evidence>
<comment type="caution">
    <text evidence="1">The sequence shown here is derived from an EMBL/GenBank/DDBJ whole genome shotgun (WGS) entry which is preliminary data.</text>
</comment>
<dbReference type="EMBL" id="JAQNDO010000001">
    <property type="protein sequence ID" value="MDC0746674.1"/>
    <property type="molecule type" value="Genomic_DNA"/>
</dbReference>